<evidence type="ECO:0000256" key="1">
    <source>
        <dbReference type="SAM" id="Phobius"/>
    </source>
</evidence>
<dbReference type="Pfam" id="PF03929">
    <property type="entry name" value="PepSY_TM"/>
    <property type="match status" value="1"/>
</dbReference>
<feature type="transmembrane region" description="Helical" evidence="1">
    <location>
        <begin position="373"/>
        <end position="393"/>
    </location>
</feature>
<gene>
    <name evidence="2" type="ORF">HNR30_001542</name>
</gene>
<feature type="transmembrane region" description="Helical" evidence="1">
    <location>
        <begin position="169"/>
        <end position="190"/>
    </location>
</feature>
<reference evidence="2 3" key="1">
    <citation type="submission" date="2020-07" db="EMBL/GenBank/DDBJ databases">
        <title>Genomic Encyclopedia of Type Strains, Phase IV (KMG-IV): sequencing the most valuable type-strain genomes for metagenomic binning, comparative biology and taxonomic classification.</title>
        <authorList>
            <person name="Goeker M."/>
        </authorList>
    </citation>
    <scope>NUCLEOTIDE SEQUENCE [LARGE SCALE GENOMIC DNA]</scope>
    <source>
        <strain evidence="2 3">DSM 45533</strain>
    </source>
</reference>
<organism evidence="2 3">
    <name type="scientific">Nonomuraea soli</name>
    <dbReference type="NCBI Taxonomy" id="1032476"/>
    <lineage>
        <taxon>Bacteria</taxon>
        <taxon>Bacillati</taxon>
        <taxon>Actinomycetota</taxon>
        <taxon>Actinomycetes</taxon>
        <taxon>Streptosporangiales</taxon>
        <taxon>Streptosporangiaceae</taxon>
        <taxon>Nonomuraea</taxon>
    </lineage>
</organism>
<feature type="transmembrane region" description="Helical" evidence="1">
    <location>
        <begin position="222"/>
        <end position="240"/>
    </location>
</feature>
<keyword evidence="1" id="KW-0812">Transmembrane</keyword>
<keyword evidence="3" id="KW-1185">Reference proteome</keyword>
<dbReference type="PANTHER" id="PTHR34219:SF1">
    <property type="entry name" value="PEPSY DOMAIN-CONTAINING PROTEIN"/>
    <property type="match status" value="1"/>
</dbReference>
<dbReference type="PANTHER" id="PTHR34219">
    <property type="entry name" value="IRON-REGULATED INNER MEMBRANE PROTEIN-RELATED"/>
    <property type="match status" value="1"/>
</dbReference>
<sequence length="461" mass="49376">MTSTDVRPPADAERTPPRTSTWSALKPLVLRLHFYAGVLVAPFLLVAAATGLLYAASFQLERIVHAHELTVPAGQQRVPLAQQIAAAQAARPTGTITAVRIPAEADASTRVLMNVPGLPESTQLAVFVDPYTAQVRGTLESYGGSGALPVRAWISQLHRHLHLGEPGRLYSELAASWLWVVALGGLVLWVTRRRSKRRVRALLAPDRSLPASPRRLSWHGSIGLWAVLGLLFLSATGLTWSKYAGENVGDVRVALGWTTPKISAASGDHAAHAGAGGHRHGGTVSADELVRAAAGKGLSGPLEIVWPAKEGAPFVVKEIDKTVPQRLDQVAVDGTSGQVTAELRFADFNLAAKLTQWGIDGHMGLLFGLANQLVLMLLAAGVITLVILGYRMWWKRRPTRGFGRPYARGGWRGVRWAVLAPLALVVAGIGWFLPVMGFSLAAFLVVDVLLGLRARARPPVG</sequence>
<proteinExistence type="predicted"/>
<feature type="transmembrane region" description="Helical" evidence="1">
    <location>
        <begin position="414"/>
        <end position="432"/>
    </location>
</feature>
<evidence type="ECO:0000313" key="2">
    <source>
        <dbReference type="EMBL" id="MBA2890201.1"/>
    </source>
</evidence>
<evidence type="ECO:0000313" key="3">
    <source>
        <dbReference type="Proteomes" id="UP000530928"/>
    </source>
</evidence>
<name>A0A7W0HP34_9ACTN</name>
<comment type="caution">
    <text evidence="2">The sequence shown here is derived from an EMBL/GenBank/DDBJ whole genome shotgun (WGS) entry which is preliminary data.</text>
</comment>
<dbReference type="EMBL" id="JACDUR010000002">
    <property type="protein sequence ID" value="MBA2890201.1"/>
    <property type="molecule type" value="Genomic_DNA"/>
</dbReference>
<accession>A0A7W0HP34</accession>
<dbReference type="InterPro" id="IPR005625">
    <property type="entry name" value="PepSY-ass_TM"/>
</dbReference>
<dbReference type="AlphaFoldDB" id="A0A7W0HP34"/>
<dbReference type="Proteomes" id="UP000530928">
    <property type="component" value="Unassembled WGS sequence"/>
</dbReference>
<feature type="transmembrane region" description="Helical" evidence="1">
    <location>
        <begin position="32"/>
        <end position="56"/>
    </location>
</feature>
<keyword evidence="1" id="KW-1133">Transmembrane helix</keyword>
<protein>
    <submittedName>
        <fullName evidence="2">Putative iron-regulated membrane protein</fullName>
    </submittedName>
</protein>
<dbReference type="RefSeq" id="WP_181609044.1">
    <property type="nucleotide sequence ID" value="NZ_BAABAM010000006.1"/>
</dbReference>
<keyword evidence="1" id="KW-0472">Membrane</keyword>